<name>A0A060NQN2_9BURK</name>
<feature type="region of interest" description="Disordered" evidence="1">
    <location>
        <begin position="61"/>
        <end position="136"/>
    </location>
</feature>
<dbReference type="STRING" id="1458426.SMCB_1457"/>
<dbReference type="HOGENOM" id="CLU_155097_0_0_4"/>
<organism evidence="3 4">
    <name type="scientific">Serpentinimonas maccroryi</name>
    <dbReference type="NCBI Taxonomy" id="1458426"/>
    <lineage>
        <taxon>Bacteria</taxon>
        <taxon>Pseudomonadati</taxon>
        <taxon>Pseudomonadota</taxon>
        <taxon>Betaproteobacteria</taxon>
        <taxon>Burkholderiales</taxon>
        <taxon>Comamonadaceae</taxon>
        <taxon>Serpentinimonas</taxon>
    </lineage>
</organism>
<keyword evidence="2" id="KW-0812">Transmembrane</keyword>
<feature type="compositionally biased region" description="Acidic residues" evidence="1">
    <location>
        <begin position="96"/>
        <end position="108"/>
    </location>
</feature>
<proteinExistence type="predicted"/>
<dbReference type="KEGG" id="cbab:SMCB_1457"/>
<evidence type="ECO:0008006" key="5">
    <source>
        <dbReference type="Google" id="ProtNLM"/>
    </source>
</evidence>
<keyword evidence="4" id="KW-1185">Reference proteome</keyword>
<reference evidence="3 4" key="1">
    <citation type="journal article" date="2014" name="Nat. Commun.">
        <title>Physiological and genomic features of highly alkaliphilic hydrogen-utilizing Betaproteobacteria from a continental serpentinizing site.</title>
        <authorList>
            <person name="Suzuki S."/>
            <person name="Kuenen J.G."/>
            <person name="Schipper K."/>
            <person name="van der Velde S."/>
            <person name="Ishii S."/>
            <person name="Wu A."/>
            <person name="Sorokin D.Y."/>
            <person name="Tenney A."/>
            <person name="Meng X.Y."/>
            <person name="Morrill P.L."/>
            <person name="Kamagata Y."/>
            <person name="Muyzer G."/>
            <person name="Nealson K.H."/>
        </authorList>
    </citation>
    <scope>NUCLEOTIDE SEQUENCE [LARGE SCALE GENOMIC DNA]</scope>
    <source>
        <strain evidence="3 4">B1</strain>
    </source>
</reference>
<evidence type="ECO:0000313" key="4">
    <source>
        <dbReference type="Proteomes" id="UP000066014"/>
    </source>
</evidence>
<evidence type="ECO:0000313" key="3">
    <source>
        <dbReference type="EMBL" id="BAO83685.1"/>
    </source>
</evidence>
<gene>
    <name evidence="3" type="ORF">SMCB_1457</name>
</gene>
<evidence type="ECO:0000256" key="2">
    <source>
        <dbReference type="SAM" id="Phobius"/>
    </source>
</evidence>
<feature type="transmembrane region" description="Helical" evidence="2">
    <location>
        <begin position="29"/>
        <end position="51"/>
    </location>
</feature>
<dbReference type="Proteomes" id="UP000066014">
    <property type="component" value="Chromosome"/>
</dbReference>
<feature type="compositionally biased region" description="Low complexity" evidence="1">
    <location>
        <begin position="63"/>
        <end position="74"/>
    </location>
</feature>
<keyword evidence="2" id="KW-1133">Transmembrane helix</keyword>
<evidence type="ECO:0000256" key="1">
    <source>
        <dbReference type="SAM" id="MobiDB-lite"/>
    </source>
</evidence>
<dbReference type="EMBL" id="AP014569">
    <property type="protein sequence ID" value="BAO83685.1"/>
    <property type="molecule type" value="Genomic_DNA"/>
</dbReference>
<sequence length="136" mass="14289">MLFLYVIVIAWLYVVVLMAASVATSPTGSAFVAIMTLFFYGLLPLALMVYLMTGKLRRKARSAAETSATSTSDSRQTEPGAGPPPAHSSPNPSLEDATDPSPDPDPDPDSSPQADAGRHAPTGAEHSPIAPVRKEP</sequence>
<keyword evidence="2" id="KW-0472">Membrane</keyword>
<accession>A0A060NQN2</accession>
<protein>
    <recommendedName>
        <fullName evidence="5">Transmembrane protein</fullName>
    </recommendedName>
</protein>
<dbReference type="AlphaFoldDB" id="A0A060NQN2"/>